<feature type="signal peptide" evidence="1">
    <location>
        <begin position="1"/>
        <end position="21"/>
    </location>
</feature>
<sequence length="66" mass="7292">MVRSVLVSLSAALLLVATAVAGTTTSRIHWEFVDANQPRTLELQLGCKKELRGIYEDLFIYAVPES</sequence>
<dbReference type="EMBL" id="JAAAHW010010190">
    <property type="protein sequence ID" value="KAF9929242.1"/>
    <property type="molecule type" value="Genomic_DNA"/>
</dbReference>
<evidence type="ECO:0000313" key="2">
    <source>
        <dbReference type="EMBL" id="KAF9929242.1"/>
    </source>
</evidence>
<name>A0A9P6IK08_9FUNG</name>
<dbReference type="AlphaFoldDB" id="A0A9P6IK08"/>
<accession>A0A9P6IK08</accession>
<keyword evidence="3" id="KW-1185">Reference proteome</keyword>
<reference evidence="2" key="1">
    <citation type="journal article" date="2020" name="Fungal Divers.">
        <title>Resolving the Mortierellaceae phylogeny through synthesis of multi-gene phylogenetics and phylogenomics.</title>
        <authorList>
            <person name="Vandepol N."/>
            <person name="Liber J."/>
            <person name="Desiro A."/>
            <person name="Na H."/>
            <person name="Kennedy M."/>
            <person name="Barry K."/>
            <person name="Grigoriev I.V."/>
            <person name="Miller A.N."/>
            <person name="O'Donnell K."/>
            <person name="Stajich J.E."/>
            <person name="Bonito G."/>
        </authorList>
    </citation>
    <scope>NUCLEOTIDE SEQUENCE</scope>
    <source>
        <strain evidence="2">MES-2147</strain>
    </source>
</reference>
<organism evidence="2 3">
    <name type="scientific">Modicella reniformis</name>
    <dbReference type="NCBI Taxonomy" id="1440133"/>
    <lineage>
        <taxon>Eukaryota</taxon>
        <taxon>Fungi</taxon>
        <taxon>Fungi incertae sedis</taxon>
        <taxon>Mucoromycota</taxon>
        <taxon>Mortierellomycotina</taxon>
        <taxon>Mortierellomycetes</taxon>
        <taxon>Mortierellales</taxon>
        <taxon>Mortierellaceae</taxon>
        <taxon>Modicella</taxon>
    </lineage>
</organism>
<gene>
    <name evidence="2" type="ORF">BGZ65_005873</name>
</gene>
<evidence type="ECO:0000256" key="1">
    <source>
        <dbReference type="SAM" id="SignalP"/>
    </source>
</evidence>
<dbReference type="Proteomes" id="UP000749646">
    <property type="component" value="Unassembled WGS sequence"/>
</dbReference>
<feature type="chain" id="PRO_5040318605" evidence="1">
    <location>
        <begin position="22"/>
        <end position="66"/>
    </location>
</feature>
<comment type="caution">
    <text evidence="2">The sequence shown here is derived from an EMBL/GenBank/DDBJ whole genome shotgun (WGS) entry which is preliminary data.</text>
</comment>
<protein>
    <submittedName>
        <fullName evidence="2">Uncharacterized protein</fullName>
    </submittedName>
</protein>
<evidence type="ECO:0000313" key="3">
    <source>
        <dbReference type="Proteomes" id="UP000749646"/>
    </source>
</evidence>
<feature type="non-terminal residue" evidence="2">
    <location>
        <position position="66"/>
    </location>
</feature>
<keyword evidence="1" id="KW-0732">Signal</keyword>
<proteinExistence type="predicted"/>